<evidence type="ECO:0000256" key="4">
    <source>
        <dbReference type="ARBA" id="ARBA00022723"/>
    </source>
</evidence>
<dbReference type="Proteomes" id="UP000008698">
    <property type="component" value="Unassembled WGS sequence"/>
</dbReference>
<dbReference type="KEGG" id="val:VDBG_08178"/>
<keyword evidence="3 6" id="KW-0349">Heme</keyword>
<protein>
    <recommendedName>
        <fullName evidence="10">Cytochrome P450</fullName>
    </recommendedName>
</protein>
<keyword evidence="5 6" id="KW-0408">Iron</keyword>
<evidence type="ECO:0000256" key="6">
    <source>
        <dbReference type="PIRSR" id="PIRSR602401-1"/>
    </source>
</evidence>
<evidence type="ECO:0000256" key="2">
    <source>
        <dbReference type="ARBA" id="ARBA00010617"/>
    </source>
</evidence>
<dbReference type="SUPFAM" id="SSF48264">
    <property type="entry name" value="Cytochrome P450"/>
    <property type="match status" value="1"/>
</dbReference>
<evidence type="ECO:0008006" key="10">
    <source>
        <dbReference type="Google" id="ProtNLM"/>
    </source>
</evidence>
<sequence length="222" mass="24701">MTPHDVLTDPDVFPEPHTYRPERWLEASTTGRKLNRYFVPFGKGARQCPGMNLAHAEMFLTASTIISRFDWELYETSLDDVTCQHDFFVAVAKLDSKGRCAASESARGDGGLEKGSRRAEAGAYRHPYSTAWRSLPMAALERPSHGFYTGVERGRQEDKDCSMLNQASSSPAIAPKESLQRDATFRPPFAVLDDAKVCSLVDIIDSVEAICNLADRQKSRLP</sequence>
<evidence type="ECO:0000256" key="7">
    <source>
        <dbReference type="RuleBase" id="RU000461"/>
    </source>
</evidence>
<name>C9STF3_VERA1</name>
<proteinExistence type="inferred from homology"/>
<keyword evidence="7" id="KW-0560">Oxidoreductase</keyword>
<dbReference type="InterPro" id="IPR001128">
    <property type="entry name" value="Cyt_P450"/>
</dbReference>
<reference evidence="9" key="1">
    <citation type="journal article" date="2011" name="PLoS Pathog.">
        <title>Comparative genomics yields insights into niche adaptation of plant vascular wilt pathogens.</title>
        <authorList>
            <person name="Klosterman S.J."/>
            <person name="Subbarao K.V."/>
            <person name="Kang S."/>
            <person name="Veronese P."/>
            <person name="Gold S.E."/>
            <person name="Thomma B.P.H.J."/>
            <person name="Chen Z."/>
            <person name="Henrissat B."/>
            <person name="Lee Y.-H."/>
            <person name="Park J."/>
            <person name="Garcia-Pedrajas M.D."/>
            <person name="Barbara D.J."/>
            <person name="Anchieta A."/>
            <person name="de Jonge R."/>
            <person name="Santhanam P."/>
            <person name="Maruthachalam K."/>
            <person name="Atallah Z."/>
            <person name="Amyotte S.G."/>
            <person name="Paz Z."/>
            <person name="Inderbitzin P."/>
            <person name="Hayes R.J."/>
            <person name="Heiman D.I."/>
            <person name="Young S."/>
            <person name="Zeng Q."/>
            <person name="Engels R."/>
            <person name="Galagan J."/>
            <person name="Cuomo C.A."/>
            <person name="Dobinson K.F."/>
            <person name="Ma L.-J."/>
        </authorList>
    </citation>
    <scope>NUCLEOTIDE SEQUENCE [LARGE SCALE GENOMIC DNA]</scope>
    <source>
        <strain evidence="9">VaMs.102 / ATCC MYA-4576 / FGSC 10136</strain>
    </source>
</reference>
<dbReference type="Pfam" id="PF00067">
    <property type="entry name" value="p450"/>
    <property type="match status" value="1"/>
</dbReference>
<evidence type="ECO:0000313" key="8">
    <source>
        <dbReference type="EMBL" id="EEY22068.1"/>
    </source>
</evidence>
<dbReference type="GO" id="GO:0020037">
    <property type="term" value="F:heme binding"/>
    <property type="evidence" value="ECO:0007669"/>
    <property type="project" value="InterPro"/>
</dbReference>
<dbReference type="InterPro" id="IPR002401">
    <property type="entry name" value="Cyt_P450_E_grp-I"/>
</dbReference>
<dbReference type="GO" id="GO:0005506">
    <property type="term" value="F:iron ion binding"/>
    <property type="evidence" value="ECO:0007669"/>
    <property type="project" value="InterPro"/>
</dbReference>
<dbReference type="AlphaFoldDB" id="C9STF3"/>
<dbReference type="GeneID" id="9536902"/>
<keyword evidence="7" id="KW-0503">Monooxygenase</keyword>
<dbReference type="HOGENOM" id="CLU_1246176_0_0_1"/>
<dbReference type="EMBL" id="DS985224">
    <property type="protein sequence ID" value="EEY22068.1"/>
    <property type="molecule type" value="Genomic_DNA"/>
</dbReference>
<dbReference type="OrthoDB" id="3945418at2759"/>
<dbReference type="PANTHER" id="PTHR24305">
    <property type="entry name" value="CYTOCHROME P450"/>
    <property type="match status" value="1"/>
</dbReference>
<comment type="cofactor">
    <cofactor evidence="1 6">
        <name>heme</name>
        <dbReference type="ChEBI" id="CHEBI:30413"/>
    </cofactor>
</comment>
<dbReference type="InterPro" id="IPR036396">
    <property type="entry name" value="Cyt_P450_sf"/>
</dbReference>
<dbReference type="Gene3D" id="1.10.630.10">
    <property type="entry name" value="Cytochrome P450"/>
    <property type="match status" value="1"/>
</dbReference>
<evidence type="ECO:0000256" key="3">
    <source>
        <dbReference type="ARBA" id="ARBA00022617"/>
    </source>
</evidence>
<dbReference type="PRINTS" id="PR00463">
    <property type="entry name" value="EP450I"/>
</dbReference>
<dbReference type="eggNOG" id="KOG0156">
    <property type="taxonomic scope" value="Eukaryota"/>
</dbReference>
<dbReference type="InterPro" id="IPR050121">
    <property type="entry name" value="Cytochrome_P450_monoxygenase"/>
</dbReference>
<evidence type="ECO:0000256" key="1">
    <source>
        <dbReference type="ARBA" id="ARBA00001971"/>
    </source>
</evidence>
<dbReference type="PANTHER" id="PTHR24305:SF166">
    <property type="entry name" value="CYTOCHROME P450 12A4, MITOCHONDRIAL-RELATED"/>
    <property type="match status" value="1"/>
</dbReference>
<keyword evidence="9" id="KW-1185">Reference proteome</keyword>
<gene>
    <name evidence="8" type="ORF">VDBG_08178</name>
</gene>
<dbReference type="RefSeq" id="XP_003001919.1">
    <property type="nucleotide sequence ID" value="XM_003001873.1"/>
</dbReference>
<evidence type="ECO:0000313" key="9">
    <source>
        <dbReference type="Proteomes" id="UP000008698"/>
    </source>
</evidence>
<comment type="similarity">
    <text evidence="2 7">Belongs to the cytochrome P450 family.</text>
</comment>
<dbReference type="GO" id="GO:0016705">
    <property type="term" value="F:oxidoreductase activity, acting on paired donors, with incorporation or reduction of molecular oxygen"/>
    <property type="evidence" value="ECO:0007669"/>
    <property type="project" value="InterPro"/>
</dbReference>
<organism evidence="9">
    <name type="scientific">Verticillium alfalfae (strain VaMs.102 / ATCC MYA-4576 / FGSC 10136)</name>
    <name type="common">Verticillium wilt of alfalfa</name>
    <name type="synonym">Verticillium albo-atrum</name>
    <dbReference type="NCBI Taxonomy" id="526221"/>
    <lineage>
        <taxon>Eukaryota</taxon>
        <taxon>Fungi</taxon>
        <taxon>Dikarya</taxon>
        <taxon>Ascomycota</taxon>
        <taxon>Pezizomycotina</taxon>
        <taxon>Sordariomycetes</taxon>
        <taxon>Hypocreomycetidae</taxon>
        <taxon>Glomerellales</taxon>
        <taxon>Plectosphaerellaceae</taxon>
        <taxon>Verticillium</taxon>
    </lineage>
</organism>
<accession>C9STF3</accession>
<feature type="binding site" description="axial binding residue" evidence="6">
    <location>
        <position position="48"/>
    </location>
    <ligand>
        <name>heme</name>
        <dbReference type="ChEBI" id="CHEBI:30413"/>
    </ligand>
    <ligandPart>
        <name>Fe</name>
        <dbReference type="ChEBI" id="CHEBI:18248"/>
    </ligandPart>
</feature>
<dbReference type="InterPro" id="IPR017972">
    <property type="entry name" value="Cyt_P450_CS"/>
</dbReference>
<evidence type="ECO:0000256" key="5">
    <source>
        <dbReference type="ARBA" id="ARBA00023004"/>
    </source>
</evidence>
<dbReference type="PROSITE" id="PS00086">
    <property type="entry name" value="CYTOCHROME_P450"/>
    <property type="match status" value="1"/>
</dbReference>
<dbReference type="GO" id="GO:0004497">
    <property type="term" value="F:monooxygenase activity"/>
    <property type="evidence" value="ECO:0007669"/>
    <property type="project" value="UniProtKB-KW"/>
</dbReference>
<keyword evidence="4 6" id="KW-0479">Metal-binding</keyword>